<dbReference type="STRING" id="1802319.A2928_01870"/>
<organism evidence="2 3">
    <name type="scientific">Candidatus Taylorbacteria bacterium RIFCSPLOWO2_01_FULL_45_15b</name>
    <dbReference type="NCBI Taxonomy" id="1802319"/>
    <lineage>
        <taxon>Bacteria</taxon>
        <taxon>Candidatus Tayloriibacteriota</taxon>
    </lineage>
</organism>
<dbReference type="AlphaFoldDB" id="A0A1G2NBC8"/>
<protein>
    <submittedName>
        <fullName evidence="2">Uncharacterized protein</fullName>
    </submittedName>
</protein>
<dbReference type="Proteomes" id="UP000176221">
    <property type="component" value="Unassembled WGS sequence"/>
</dbReference>
<name>A0A1G2NBC8_9BACT</name>
<proteinExistence type="predicted"/>
<comment type="caution">
    <text evidence="2">The sequence shown here is derived from an EMBL/GenBank/DDBJ whole genome shotgun (WGS) entry which is preliminary data.</text>
</comment>
<dbReference type="EMBL" id="MHRX01000039">
    <property type="protein sequence ID" value="OHA32631.1"/>
    <property type="molecule type" value="Genomic_DNA"/>
</dbReference>
<feature type="region of interest" description="Disordered" evidence="1">
    <location>
        <begin position="273"/>
        <end position="292"/>
    </location>
</feature>
<gene>
    <name evidence="2" type="ORF">A2928_01870</name>
</gene>
<evidence type="ECO:0000313" key="3">
    <source>
        <dbReference type="Proteomes" id="UP000176221"/>
    </source>
</evidence>
<sequence>MTLTIKGNTHLVSEQVGVQIQKILEEAGVTSNYSLQGGKVLATADINSPLIKVRKILARGATSLLCRSGSKIVMCVLQSTAQDEQTNKKVQSLLVERFGMVAEVEGVSQSQISKPNFDILTALRTQFGLEPVPRADFFKVLNEVRGQMIPLNRSGKILGSLIRLNYLKYVDGTEVCLTGTNFASMKVRPEKPAPAAKTKPVEKETKLRAIALEASRDVFRRLLEKNGHKTNRKDVLKTLGKLFLGNKNKVGGYYRQLQRTGLLTEKDGGECTLQSKSADLPHKKDVPEKAEADENISIRQGISARISANTAEITALQKKIESLNVANAKLSKALTALD</sequence>
<feature type="compositionally biased region" description="Basic and acidic residues" evidence="1">
    <location>
        <begin position="279"/>
        <end position="292"/>
    </location>
</feature>
<reference evidence="2 3" key="1">
    <citation type="journal article" date="2016" name="Nat. Commun.">
        <title>Thousands of microbial genomes shed light on interconnected biogeochemical processes in an aquifer system.</title>
        <authorList>
            <person name="Anantharaman K."/>
            <person name="Brown C.T."/>
            <person name="Hug L.A."/>
            <person name="Sharon I."/>
            <person name="Castelle C.J."/>
            <person name="Probst A.J."/>
            <person name="Thomas B.C."/>
            <person name="Singh A."/>
            <person name="Wilkins M.J."/>
            <person name="Karaoz U."/>
            <person name="Brodie E.L."/>
            <person name="Williams K.H."/>
            <person name="Hubbard S.S."/>
            <person name="Banfield J.F."/>
        </authorList>
    </citation>
    <scope>NUCLEOTIDE SEQUENCE [LARGE SCALE GENOMIC DNA]</scope>
</reference>
<evidence type="ECO:0000256" key="1">
    <source>
        <dbReference type="SAM" id="MobiDB-lite"/>
    </source>
</evidence>
<accession>A0A1G2NBC8</accession>
<evidence type="ECO:0000313" key="2">
    <source>
        <dbReference type="EMBL" id="OHA32631.1"/>
    </source>
</evidence>